<dbReference type="InterPro" id="IPR011990">
    <property type="entry name" value="TPR-like_helical_dom_sf"/>
</dbReference>
<dbReference type="SMART" id="SM00387">
    <property type="entry name" value="HATPase_c"/>
    <property type="match status" value="1"/>
</dbReference>
<dbReference type="SUPFAM" id="SSF48452">
    <property type="entry name" value="TPR-like"/>
    <property type="match status" value="2"/>
</dbReference>
<dbReference type="Proteomes" id="UP000234752">
    <property type="component" value="Chromosome eg_1"/>
</dbReference>
<proteinExistence type="predicted"/>
<dbReference type="Gene3D" id="1.25.40.10">
    <property type="entry name" value="Tetratricopeptide repeat domain"/>
    <property type="match status" value="2"/>
</dbReference>
<dbReference type="Gene3D" id="3.30.565.10">
    <property type="entry name" value="Histidine kinase-like ATPase, C-terminal domain"/>
    <property type="match status" value="1"/>
</dbReference>
<dbReference type="InterPro" id="IPR003018">
    <property type="entry name" value="GAF"/>
</dbReference>
<dbReference type="RefSeq" id="WP_102110960.1">
    <property type="nucleotide sequence ID" value="NZ_BMGN01000004.1"/>
</dbReference>
<dbReference type="GO" id="GO:0000155">
    <property type="term" value="F:phosphorelay sensor kinase activity"/>
    <property type="evidence" value="ECO:0007669"/>
    <property type="project" value="InterPro"/>
</dbReference>
<dbReference type="CDD" id="cd00082">
    <property type="entry name" value="HisKA"/>
    <property type="match status" value="1"/>
</dbReference>
<sequence length="958" mass="105220">MRNIVTDFFGRPDDIAWLLANIDQEQDLFQSCRHRVVLAWYLRQRDTAAALSILDGLDKEDFLAVLEATPALRGLWYLARIDCLRLLAQVPEALRLLPYAQAAFQEAGDLVGLGDCAFAAAELCLTQGDAQGASHLLERAVGLYQEGGDAKRSLIAAGWLAYQQSYLDAKAADGRWAEALAANNWLGDPAVEAYARTFHGGIAFQYGDFPASIRHWQEAYDHAQAAGAVWLAIILATVTGSAYANLFDLPTALEWKEKAYALAKPTGWPEALGTTLSSMAETTTSLGDHARAGSLFEEALPYLDRLTNTRRHFIAYSAYGRLCLETGVPERAVEWFEKAGVIARNLGHPDTERLHSSAMTSALLKLNRVGEAEAMIMGTLNQPGFRGNPYYEVEALRSLAAVRRAQDGGDPSRAIAILEQAVAKGTSMDGLTIRADIYTELARDYEAAGDYRQALHYERCARASWQRNFDQQNGSRIQALQVRFDTARAKSDAEHHRMLAGAEAARAVELDRANQTLERLGVIGQEITARLDSESVFTTLSRHLHDLMPTNTLFVGLKDEANEVIDIRYRMEDGKRLPSRQVPLASDNLSARCVRDSEEILVAWGERTNPNSVPGTRHMRTVLFRPLTLGDRVLGVVSVQSDKPDAYGPRELLIFRTICAYGAIAMANAEAYQQLDRAVAETREALQRLVQQEKMAALGQLVAGVAHEVNTPLGVTLSAVSQLNDSVRHLRDLIKRGSLTRALLTETLDNGQDLAALAQRNVVRAADMIRTFKGVAVDHGSDERRIFDLDEYLTEIMSLVRARVTGNGNRLELDVVSVQMDTYPGALAQVITNLVTNVADHAYAPDRPGRILVQARRIDSMVVEIAVQDHGAGIPPDILPKVFDPFFTTRRASGSMGLGLHVAFNQVTQRLNGNIVIDSVPGRGTVAILRIPREVSGHIPTRILPTPAGAEMDITPAR</sequence>
<organism evidence="4 5">
    <name type="scientific">Niveispirillum cyanobacteriorum</name>
    <dbReference type="NCBI Taxonomy" id="1612173"/>
    <lineage>
        <taxon>Bacteria</taxon>
        <taxon>Pseudomonadati</taxon>
        <taxon>Pseudomonadota</taxon>
        <taxon>Alphaproteobacteria</taxon>
        <taxon>Rhodospirillales</taxon>
        <taxon>Azospirillaceae</taxon>
        <taxon>Niveispirillum</taxon>
    </lineage>
</organism>
<dbReference type="SMART" id="SM00065">
    <property type="entry name" value="GAF"/>
    <property type="match status" value="1"/>
</dbReference>
<dbReference type="Pfam" id="PF13185">
    <property type="entry name" value="GAF_2"/>
    <property type="match status" value="1"/>
</dbReference>
<dbReference type="InterPro" id="IPR005467">
    <property type="entry name" value="His_kinase_dom"/>
</dbReference>
<reference evidence="4 5" key="1">
    <citation type="submission" date="2017-12" db="EMBL/GenBank/DDBJ databases">
        <title>Genomes of bacteria within cyanobacterial aggregates.</title>
        <authorList>
            <person name="Cai H."/>
        </authorList>
    </citation>
    <scope>NUCLEOTIDE SEQUENCE [LARGE SCALE GENOMIC DNA]</scope>
    <source>
        <strain evidence="4 5">TH16</strain>
    </source>
</reference>
<keyword evidence="5" id="KW-1185">Reference proteome</keyword>
<evidence type="ECO:0000313" key="5">
    <source>
        <dbReference type="Proteomes" id="UP000234752"/>
    </source>
</evidence>
<protein>
    <recommendedName>
        <fullName evidence="2">histidine kinase</fullName>
        <ecNumber evidence="2">2.7.13.3</ecNumber>
    </recommendedName>
</protein>
<dbReference type="SUPFAM" id="SSF47384">
    <property type="entry name" value="Homodimeric domain of signal transducing histidine kinase"/>
    <property type="match status" value="1"/>
</dbReference>
<dbReference type="KEGG" id="ncb:C0V82_02345"/>
<evidence type="ECO:0000313" key="4">
    <source>
        <dbReference type="EMBL" id="AUN29216.1"/>
    </source>
</evidence>
<dbReference type="Gene3D" id="3.30.450.40">
    <property type="match status" value="1"/>
</dbReference>
<comment type="catalytic activity">
    <reaction evidence="1">
        <text>ATP + protein L-histidine = ADP + protein N-phospho-L-histidine.</text>
        <dbReference type="EC" id="2.7.13.3"/>
    </reaction>
</comment>
<dbReference type="SUPFAM" id="SSF55781">
    <property type="entry name" value="GAF domain-like"/>
    <property type="match status" value="1"/>
</dbReference>
<accession>A0A2K9N9I3</accession>
<dbReference type="InterPro" id="IPR003594">
    <property type="entry name" value="HATPase_dom"/>
</dbReference>
<dbReference type="EC" id="2.7.13.3" evidence="2"/>
<dbReference type="InterPro" id="IPR003661">
    <property type="entry name" value="HisK_dim/P_dom"/>
</dbReference>
<dbReference type="InterPro" id="IPR029016">
    <property type="entry name" value="GAF-like_dom_sf"/>
</dbReference>
<dbReference type="PRINTS" id="PR00344">
    <property type="entry name" value="BCTRLSENSOR"/>
</dbReference>
<dbReference type="Gene3D" id="1.10.287.130">
    <property type="match status" value="1"/>
</dbReference>
<keyword evidence="3" id="KW-0597">Phosphoprotein</keyword>
<dbReference type="InterPro" id="IPR004358">
    <property type="entry name" value="Sig_transdc_His_kin-like_C"/>
</dbReference>
<dbReference type="SUPFAM" id="SSF55874">
    <property type="entry name" value="ATPase domain of HSP90 chaperone/DNA topoisomerase II/histidine kinase"/>
    <property type="match status" value="1"/>
</dbReference>
<dbReference type="OrthoDB" id="226486at2"/>
<evidence type="ECO:0000256" key="2">
    <source>
        <dbReference type="ARBA" id="ARBA00012438"/>
    </source>
</evidence>
<evidence type="ECO:0000256" key="3">
    <source>
        <dbReference type="ARBA" id="ARBA00022553"/>
    </source>
</evidence>
<dbReference type="InterPro" id="IPR036890">
    <property type="entry name" value="HATPase_C_sf"/>
</dbReference>
<gene>
    <name evidence="4" type="ORF">C0V82_02345</name>
</gene>
<dbReference type="EMBL" id="CP025611">
    <property type="protein sequence ID" value="AUN29216.1"/>
    <property type="molecule type" value="Genomic_DNA"/>
</dbReference>
<name>A0A2K9N9I3_9PROT</name>
<dbReference type="Pfam" id="PF02518">
    <property type="entry name" value="HATPase_c"/>
    <property type="match status" value="1"/>
</dbReference>
<dbReference type="AlphaFoldDB" id="A0A2K9N9I3"/>
<dbReference type="PANTHER" id="PTHR43065">
    <property type="entry name" value="SENSOR HISTIDINE KINASE"/>
    <property type="match status" value="1"/>
</dbReference>
<evidence type="ECO:0000256" key="1">
    <source>
        <dbReference type="ARBA" id="ARBA00000085"/>
    </source>
</evidence>
<dbReference type="PROSITE" id="PS50109">
    <property type="entry name" value="HIS_KIN"/>
    <property type="match status" value="1"/>
</dbReference>
<dbReference type="InterPro" id="IPR036097">
    <property type="entry name" value="HisK_dim/P_sf"/>
</dbReference>